<accession>A0A645BN18</accession>
<dbReference type="EMBL" id="VSSQ01021213">
    <property type="protein sequence ID" value="MPM66645.1"/>
    <property type="molecule type" value="Genomic_DNA"/>
</dbReference>
<dbReference type="AlphaFoldDB" id="A0A645BN18"/>
<name>A0A645BN18_9ZZZZ</name>
<reference evidence="1" key="1">
    <citation type="submission" date="2019-08" db="EMBL/GenBank/DDBJ databases">
        <authorList>
            <person name="Kucharzyk K."/>
            <person name="Murdoch R.W."/>
            <person name="Higgins S."/>
            <person name="Loffler F."/>
        </authorList>
    </citation>
    <scope>NUCLEOTIDE SEQUENCE</scope>
</reference>
<proteinExistence type="predicted"/>
<protein>
    <submittedName>
        <fullName evidence="1">Uncharacterized protein</fullName>
    </submittedName>
</protein>
<comment type="caution">
    <text evidence="1">The sequence shown here is derived from an EMBL/GenBank/DDBJ whole genome shotgun (WGS) entry which is preliminary data.</text>
</comment>
<evidence type="ECO:0000313" key="1">
    <source>
        <dbReference type="EMBL" id="MPM66645.1"/>
    </source>
</evidence>
<sequence>MIVEIEAHQHSDPKAHRVGFVGFQPDFDFLVELGQMLFEEFRRSQVAGRPVVYKR</sequence>
<gene>
    <name evidence="1" type="ORF">SDC9_113555</name>
</gene>
<organism evidence="1">
    <name type="scientific">bioreactor metagenome</name>
    <dbReference type="NCBI Taxonomy" id="1076179"/>
    <lineage>
        <taxon>unclassified sequences</taxon>
        <taxon>metagenomes</taxon>
        <taxon>ecological metagenomes</taxon>
    </lineage>
</organism>